<evidence type="ECO:0000259" key="3">
    <source>
        <dbReference type="PROSITE" id="PS51186"/>
    </source>
</evidence>
<dbReference type="NCBIfam" id="TIGR01575">
    <property type="entry name" value="rimI"/>
    <property type="match status" value="1"/>
</dbReference>
<dbReference type="Pfam" id="PF00583">
    <property type="entry name" value="Acetyltransf_1"/>
    <property type="match status" value="1"/>
</dbReference>
<evidence type="ECO:0000313" key="5">
    <source>
        <dbReference type="Proteomes" id="UP001302978"/>
    </source>
</evidence>
<evidence type="ECO:0000256" key="1">
    <source>
        <dbReference type="ARBA" id="ARBA00022679"/>
    </source>
</evidence>
<dbReference type="Gene3D" id="3.40.630.30">
    <property type="match status" value="1"/>
</dbReference>
<dbReference type="GO" id="GO:0004596">
    <property type="term" value="F:protein-N-terminal amino-acid acetyltransferase activity"/>
    <property type="evidence" value="ECO:0007669"/>
    <property type="project" value="InterPro"/>
</dbReference>
<organism evidence="4 5">
    <name type="scientific">Methanimicrococcus hongohii</name>
    <dbReference type="NCBI Taxonomy" id="3028295"/>
    <lineage>
        <taxon>Archaea</taxon>
        <taxon>Methanobacteriati</taxon>
        <taxon>Methanobacteriota</taxon>
        <taxon>Stenosarchaea group</taxon>
        <taxon>Methanomicrobia</taxon>
        <taxon>Methanosarcinales</taxon>
        <taxon>Methanosarcinaceae</taxon>
        <taxon>Methanimicrococcus</taxon>
    </lineage>
</organism>
<dbReference type="PROSITE" id="PS51186">
    <property type="entry name" value="GNAT"/>
    <property type="match status" value="1"/>
</dbReference>
<keyword evidence="5" id="KW-1185">Reference proteome</keyword>
<dbReference type="InterPro" id="IPR006464">
    <property type="entry name" value="AcTrfase_RimI/Ard1"/>
</dbReference>
<dbReference type="PANTHER" id="PTHR23091:SF4">
    <property type="entry name" value="N-TERMINAL AMINO-ACID N(ALPHA)-ACETYLTRANSFERASE NATA"/>
    <property type="match status" value="1"/>
</dbReference>
<dbReference type="KEGG" id="mehf:MmiHf6_12780"/>
<dbReference type="EMBL" id="CP131059">
    <property type="protein sequence ID" value="WNY23954.1"/>
    <property type="molecule type" value="Genomic_DNA"/>
</dbReference>
<dbReference type="GeneID" id="85195861"/>
<gene>
    <name evidence="4" type="ORF">MmiHf6_12780</name>
</gene>
<reference evidence="4 5" key="1">
    <citation type="submission" date="2023-07" db="EMBL/GenBank/DDBJ databases">
        <title>Closed genoem sequence of Methanomicrococcus sp. Hf6.</title>
        <authorList>
            <person name="Poehlein A."/>
            <person name="Protasov E."/>
            <person name="Platt K."/>
            <person name="Reeh H."/>
            <person name="Daniel R."/>
            <person name="Brune A."/>
        </authorList>
    </citation>
    <scope>NUCLEOTIDE SEQUENCE [LARGE SCALE GENOMIC DNA]</scope>
    <source>
        <strain evidence="4 5">Hf6</strain>
    </source>
</reference>
<proteinExistence type="predicted"/>
<dbReference type="GO" id="GO:0031415">
    <property type="term" value="C:NatA complex"/>
    <property type="evidence" value="ECO:0007669"/>
    <property type="project" value="InterPro"/>
</dbReference>
<dbReference type="SUPFAM" id="SSF55729">
    <property type="entry name" value="Acyl-CoA N-acyltransferases (Nat)"/>
    <property type="match status" value="1"/>
</dbReference>
<evidence type="ECO:0000256" key="2">
    <source>
        <dbReference type="ARBA" id="ARBA00023315"/>
    </source>
</evidence>
<keyword evidence="1" id="KW-0808">Transferase</keyword>
<dbReference type="RefSeq" id="WP_316557125.1">
    <property type="nucleotide sequence ID" value="NZ_CP131059.1"/>
</dbReference>
<dbReference type="InterPro" id="IPR045047">
    <property type="entry name" value="Ard1-like"/>
</dbReference>
<accession>A0AA96V0B4</accession>
<keyword evidence="2" id="KW-0012">Acyltransferase</keyword>
<dbReference type="InterPro" id="IPR000182">
    <property type="entry name" value="GNAT_dom"/>
</dbReference>
<evidence type="ECO:0000313" key="4">
    <source>
        <dbReference type="EMBL" id="WNY23954.1"/>
    </source>
</evidence>
<feature type="domain" description="N-acetyltransferase" evidence="3">
    <location>
        <begin position="9"/>
        <end position="152"/>
    </location>
</feature>
<protein>
    <recommendedName>
        <fullName evidence="3">N-acetyltransferase domain-containing protein</fullName>
    </recommendedName>
</protein>
<name>A0AA96V0B4_9EURY</name>
<dbReference type="InterPro" id="IPR016181">
    <property type="entry name" value="Acyl_CoA_acyltransferase"/>
</dbReference>
<dbReference type="CDD" id="cd04301">
    <property type="entry name" value="NAT_SF"/>
    <property type="match status" value="1"/>
</dbReference>
<dbReference type="Proteomes" id="UP001302978">
    <property type="component" value="Chromosome"/>
</dbReference>
<dbReference type="AlphaFoldDB" id="A0AA96V0B4"/>
<dbReference type="PANTHER" id="PTHR23091">
    <property type="entry name" value="N-TERMINAL ACETYLTRANSFERASE"/>
    <property type="match status" value="1"/>
</dbReference>
<sequence>MSVPLPPQPFIRRYLPEDKYSILMLEAEAFNEHNPYEYINFYEVFHDGFFVCMLGNDVVGFIVGYALSESEGHIFSLAVSKYHRNQGIAEYLIDHICTYFLLKGLQKASLEVRVSNKPAINLYTKLGFSTAWIESQYYSDGEDGYVMMVNLNSYFFKKEQNQIFGQNEDKKGINGFRNFS</sequence>